<accession>A0ABP7Q0E6</accession>
<evidence type="ECO:0008006" key="3">
    <source>
        <dbReference type="Google" id="ProtNLM"/>
    </source>
</evidence>
<evidence type="ECO:0000313" key="2">
    <source>
        <dbReference type="Proteomes" id="UP001501556"/>
    </source>
</evidence>
<sequence length="175" mass="19316">MKKALFLVPLALFLVFTGCKKIEQLLTFYIEDSQSIRIPATPLFGSVVALTPLTVATKSEDSFKNNNTRADLVKDVSLNKLSLTITDPSGQNFDFLQKIEIFISTNANDQIRMAYLDQVPRGVSSIDLISTNAKLDSYLKSSSYTLTTKVTTGQAVAREITVRADSRFKVTADPL</sequence>
<organism evidence="1 2">
    <name type="scientific">Hymenobacter antarcticus</name>
    <dbReference type="NCBI Taxonomy" id="486270"/>
    <lineage>
        <taxon>Bacteria</taxon>
        <taxon>Pseudomonadati</taxon>
        <taxon>Bacteroidota</taxon>
        <taxon>Cytophagia</taxon>
        <taxon>Cytophagales</taxon>
        <taxon>Hymenobacteraceae</taxon>
        <taxon>Hymenobacter</taxon>
    </lineage>
</organism>
<proteinExistence type="predicted"/>
<dbReference type="PROSITE" id="PS51257">
    <property type="entry name" value="PROKAR_LIPOPROTEIN"/>
    <property type="match status" value="1"/>
</dbReference>
<comment type="caution">
    <text evidence="1">The sequence shown here is derived from an EMBL/GenBank/DDBJ whole genome shotgun (WGS) entry which is preliminary data.</text>
</comment>
<reference evidence="2" key="1">
    <citation type="journal article" date="2019" name="Int. J. Syst. Evol. Microbiol.">
        <title>The Global Catalogue of Microorganisms (GCM) 10K type strain sequencing project: providing services to taxonomists for standard genome sequencing and annotation.</title>
        <authorList>
            <consortium name="The Broad Institute Genomics Platform"/>
            <consortium name="The Broad Institute Genome Sequencing Center for Infectious Disease"/>
            <person name="Wu L."/>
            <person name="Ma J."/>
        </authorList>
    </citation>
    <scope>NUCLEOTIDE SEQUENCE [LARGE SCALE GENOMIC DNA]</scope>
    <source>
        <strain evidence="2">JCM 17217</strain>
    </source>
</reference>
<evidence type="ECO:0000313" key="1">
    <source>
        <dbReference type="EMBL" id="GAA3974275.1"/>
    </source>
</evidence>
<dbReference type="EMBL" id="BAABDI010000011">
    <property type="protein sequence ID" value="GAA3974275.1"/>
    <property type="molecule type" value="Genomic_DNA"/>
</dbReference>
<dbReference type="RefSeq" id="WP_345123729.1">
    <property type="nucleotide sequence ID" value="NZ_BAABDI010000011.1"/>
</dbReference>
<protein>
    <recommendedName>
        <fullName evidence="3">DUF1735 domain-containing protein</fullName>
    </recommendedName>
</protein>
<dbReference type="Proteomes" id="UP001501556">
    <property type="component" value="Unassembled WGS sequence"/>
</dbReference>
<gene>
    <name evidence="1" type="ORF">GCM10022407_20040</name>
</gene>
<keyword evidence="2" id="KW-1185">Reference proteome</keyword>
<name>A0ABP7Q0E6_9BACT</name>